<dbReference type="AlphaFoldDB" id="A0A1R3JP59"/>
<comment type="caution">
    <text evidence="2">The sequence shown here is derived from an EMBL/GenBank/DDBJ whole genome shotgun (WGS) entry which is preliminary data.</text>
</comment>
<accession>A0A1R3JP59</accession>
<sequence>MTGLDQAQKPLMWQKELQDHQPEQPPQQ</sequence>
<protein>
    <submittedName>
        <fullName evidence="2">Uncharacterized protein</fullName>
    </submittedName>
</protein>
<keyword evidence="3" id="KW-1185">Reference proteome</keyword>
<evidence type="ECO:0000256" key="1">
    <source>
        <dbReference type="SAM" id="MobiDB-lite"/>
    </source>
</evidence>
<gene>
    <name evidence="2" type="ORF">CCACVL1_04893</name>
</gene>
<proteinExistence type="predicted"/>
<dbReference type="Proteomes" id="UP000188268">
    <property type="component" value="Unassembled WGS sequence"/>
</dbReference>
<dbReference type="Gramene" id="OMO96560">
    <property type="protein sequence ID" value="OMO96560"/>
    <property type="gene ID" value="CCACVL1_04893"/>
</dbReference>
<evidence type="ECO:0000313" key="2">
    <source>
        <dbReference type="EMBL" id="OMO96560.1"/>
    </source>
</evidence>
<reference evidence="2 3" key="1">
    <citation type="submission" date="2013-09" db="EMBL/GenBank/DDBJ databases">
        <title>Corchorus capsularis genome sequencing.</title>
        <authorList>
            <person name="Alam M."/>
            <person name="Haque M.S."/>
            <person name="Islam M.S."/>
            <person name="Emdad E.M."/>
            <person name="Islam M.M."/>
            <person name="Ahmed B."/>
            <person name="Halim A."/>
            <person name="Hossen Q.M.M."/>
            <person name="Hossain M.Z."/>
            <person name="Ahmed R."/>
            <person name="Khan M.M."/>
            <person name="Islam R."/>
            <person name="Rashid M.M."/>
            <person name="Khan S.A."/>
            <person name="Rahman M.S."/>
            <person name="Alam M."/>
        </authorList>
    </citation>
    <scope>NUCLEOTIDE SEQUENCE [LARGE SCALE GENOMIC DNA]</scope>
    <source>
        <strain evidence="3">cv. CVL-1</strain>
        <tissue evidence="2">Whole seedling</tissue>
    </source>
</reference>
<name>A0A1R3JP59_COCAP</name>
<organism evidence="2 3">
    <name type="scientific">Corchorus capsularis</name>
    <name type="common">Jute</name>
    <dbReference type="NCBI Taxonomy" id="210143"/>
    <lineage>
        <taxon>Eukaryota</taxon>
        <taxon>Viridiplantae</taxon>
        <taxon>Streptophyta</taxon>
        <taxon>Embryophyta</taxon>
        <taxon>Tracheophyta</taxon>
        <taxon>Spermatophyta</taxon>
        <taxon>Magnoliopsida</taxon>
        <taxon>eudicotyledons</taxon>
        <taxon>Gunneridae</taxon>
        <taxon>Pentapetalae</taxon>
        <taxon>rosids</taxon>
        <taxon>malvids</taxon>
        <taxon>Malvales</taxon>
        <taxon>Malvaceae</taxon>
        <taxon>Grewioideae</taxon>
        <taxon>Apeibeae</taxon>
        <taxon>Corchorus</taxon>
    </lineage>
</organism>
<evidence type="ECO:0000313" key="3">
    <source>
        <dbReference type="Proteomes" id="UP000188268"/>
    </source>
</evidence>
<dbReference type="EMBL" id="AWWV01007416">
    <property type="protein sequence ID" value="OMO96560.1"/>
    <property type="molecule type" value="Genomic_DNA"/>
</dbReference>
<feature type="region of interest" description="Disordered" evidence="1">
    <location>
        <begin position="1"/>
        <end position="28"/>
    </location>
</feature>